<feature type="transmembrane region" description="Helical" evidence="5">
    <location>
        <begin position="232"/>
        <end position="251"/>
    </location>
</feature>
<keyword evidence="3 5" id="KW-1133">Transmembrane helix</keyword>
<dbReference type="InterPro" id="IPR003689">
    <property type="entry name" value="ZIP"/>
</dbReference>
<gene>
    <name evidence="6" type="ORF">A2722_04075</name>
</gene>
<evidence type="ECO:0000313" key="7">
    <source>
        <dbReference type="Proteomes" id="UP000178377"/>
    </source>
</evidence>
<dbReference type="AlphaFoldDB" id="A0A1F5PG11"/>
<comment type="subcellular location">
    <subcellularLocation>
        <location evidence="1">Membrane</location>
        <topology evidence="1">Multi-pass membrane protein</topology>
    </subcellularLocation>
</comment>
<dbReference type="GO" id="GO:0016020">
    <property type="term" value="C:membrane"/>
    <property type="evidence" value="ECO:0007669"/>
    <property type="project" value="UniProtKB-SubCell"/>
</dbReference>
<dbReference type="STRING" id="1817828.A2722_04075"/>
<dbReference type="PANTHER" id="PTHR16950:SF16">
    <property type="entry name" value="ZINC TRANSPORTER ZIP13"/>
    <property type="match status" value="1"/>
</dbReference>
<proteinExistence type="predicted"/>
<sequence length="253" mass="27470">MPLLAKILLASAFSGLLGLAGGVLLLVRPKWTRGLSVHFTSFAVGVLLGVVFLDLLPEALEMDKAEPTSILLAALVAIIGFFFLERTLLTFHPHHHEDTSEHHHPVPSLLVIGDTLHNFIDGILIAISFLIQPALGILSTFAVLAHEIPQEMSDFSIMVNHGWARRRVLWANIFSALASLVGAALGFYFRETLEPILPQLLGFTAGVFLYISAADLMADISVEKFRDKTSHVFALVILGVASIWILGHLLAGG</sequence>
<comment type="caution">
    <text evidence="6">The sequence shown here is derived from an EMBL/GenBank/DDBJ whole genome shotgun (WGS) entry which is preliminary data.</text>
</comment>
<accession>A0A1F5PG11</accession>
<evidence type="ECO:0008006" key="8">
    <source>
        <dbReference type="Google" id="ProtNLM"/>
    </source>
</evidence>
<feature type="transmembrane region" description="Helical" evidence="5">
    <location>
        <begin position="7"/>
        <end position="27"/>
    </location>
</feature>
<name>A0A1F5PG11_9BACT</name>
<feature type="transmembrane region" description="Helical" evidence="5">
    <location>
        <begin position="39"/>
        <end position="56"/>
    </location>
</feature>
<dbReference type="Proteomes" id="UP000178377">
    <property type="component" value="Unassembled WGS sequence"/>
</dbReference>
<feature type="transmembrane region" description="Helical" evidence="5">
    <location>
        <begin position="68"/>
        <end position="84"/>
    </location>
</feature>
<dbReference type="PANTHER" id="PTHR16950">
    <property type="entry name" value="ZINC TRANSPORTER SLC39A7 HISTIDINE-RICH MEMBRANE PROTEIN KE4"/>
    <property type="match status" value="1"/>
</dbReference>
<keyword evidence="4 5" id="KW-0472">Membrane</keyword>
<evidence type="ECO:0000256" key="1">
    <source>
        <dbReference type="ARBA" id="ARBA00004141"/>
    </source>
</evidence>
<organism evidence="6 7">
    <name type="scientific">Candidatus Doudnabacteria bacterium RIFCSPHIGHO2_01_FULL_50_11</name>
    <dbReference type="NCBI Taxonomy" id="1817828"/>
    <lineage>
        <taxon>Bacteria</taxon>
        <taxon>Candidatus Doudnaibacteriota</taxon>
    </lineage>
</organism>
<dbReference type="Pfam" id="PF02535">
    <property type="entry name" value="Zip"/>
    <property type="match status" value="2"/>
</dbReference>
<evidence type="ECO:0000313" key="6">
    <source>
        <dbReference type="EMBL" id="OGE88899.1"/>
    </source>
</evidence>
<protein>
    <recommendedName>
        <fullName evidence="8">ZIP zinc transporter</fullName>
    </recommendedName>
</protein>
<evidence type="ECO:0000256" key="3">
    <source>
        <dbReference type="ARBA" id="ARBA00022989"/>
    </source>
</evidence>
<evidence type="ECO:0000256" key="4">
    <source>
        <dbReference type="ARBA" id="ARBA00023136"/>
    </source>
</evidence>
<keyword evidence="2 5" id="KW-0812">Transmembrane</keyword>
<evidence type="ECO:0000256" key="5">
    <source>
        <dbReference type="SAM" id="Phobius"/>
    </source>
</evidence>
<evidence type="ECO:0000256" key="2">
    <source>
        <dbReference type="ARBA" id="ARBA00022692"/>
    </source>
</evidence>
<feature type="transmembrane region" description="Helical" evidence="5">
    <location>
        <begin position="123"/>
        <end position="148"/>
    </location>
</feature>
<dbReference type="EMBL" id="MFEO01000028">
    <property type="protein sequence ID" value="OGE88899.1"/>
    <property type="molecule type" value="Genomic_DNA"/>
</dbReference>
<feature type="transmembrane region" description="Helical" evidence="5">
    <location>
        <begin position="201"/>
        <end position="220"/>
    </location>
</feature>
<dbReference type="GO" id="GO:0046873">
    <property type="term" value="F:metal ion transmembrane transporter activity"/>
    <property type="evidence" value="ECO:0007669"/>
    <property type="project" value="InterPro"/>
</dbReference>
<reference evidence="6 7" key="1">
    <citation type="journal article" date="2016" name="Nat. Commun.">
        <title>Thousands of microbial genomes shed light on interconnected biogeochemical processes in an aquifer system.</title>
        <authorList>
            <person name="Anantharaman K."/>
            <person name="Brown C.T."/>
            <person name="Hug L.A."/>
            <person name="Sharon I."/>
            <person name="Castelle C.J."/>
            <person name="Probst A.J."/>
            <person name="Thomas B.C."/>
            <person name="Singh A."/>
            <person name="Wilkins M.J."/>
            <person name="Karaoz U."/>
            <person name="Brodie E.L."/>
            <person name="Williams K.H."/>
            <person name="Hubbard S.S."/>
            <person name="Banfield J.F."/>
        </authorList>
    </citation>
    <scope>NUCLEOTIDE SEQUENCE [LARGE SCALE GENOMIC DNA]</scope>
</reference>
<feature type="transmembrane region" description="Helical" evidence="5">
    <location>
        <begin position="169"/>
        <end position="189"/>
    </location>
</feature>